<evidence type="ECO:0000256" key="1">
    <source>
        <dbReference type="ARBA" id="ARBA00008007"/>
    </source>
</evidence>
<feature type="region of interest" description="Disordered" evidence="2">
    <location>
        <begin position="251"/>
        <end position="286"/>
    </location>
</feature>
<dbReference type="InterPro" id="IPR000836">
    <property type="entry name" value="PRTase_dom"/>
</dbReference>
<comment type="caution">
    <text evidence="5">The sequence shown here is derived from an EMBL/GenBank/DDBJ whole genome shotgun (WGS) entry which is preliminary data.</text>
</comment>
<evidence type="ECO:0000259" key="4">
    <source>
        <dbReference type="Pfam" id="PF18912"/>
    </source>
</evidence>
<dbReference type="RefSeq" id="WP_227307517.1">
    <property type="nucleotide sequence ID" value="NZ_JAESVA010000003.1"/>
</dbReference>
<dbReference type="Pfam" id="PF00156">
    <property type="entry name" value="Pribosyltran"/>
    <property type="match status" value="1"/>
</dbReference>
<dbReference type="Gene3D" id="3.40.50.2020">
    <property type="match status" value="1"/>
</dbReference>
<dbReference type="SUPFAM" id="SSF53271">
    <property type="entry name" value="PRTase-like"/>
    <property type="match status" value="1"/>
</dbReference>
<evidence type="ECO:0000259" key="3">
    <source>
        <dbReference type="Pfam" id="PF00156"/>
    </source>
</evidence>
<dbReference type="InterPro" id="IPR044005">
    <property type="entry name" value="DZR_2"/>
</dbReference>
<protein>
    <submittedName>
        <fullName evidence="5">ComF family protein</fullName>
    </submittedName>
</protein>
<organism evidence="5 6">
    <name type="scientific">Acidisoma cellulosilyticum</name>
    <dbReference type="NCBI Taxonomy" id="2802395"/>
    <lineage>
        <taxon>Bacteria</taxon>
        <taxon>Pseudomonadati</taxon>
        <taxon>Pseudomonadota</taxon>
        <taxon>Alphaproteobacteria</taxon>
        <taxon>Acetobacterales</taxon>
        <taxon>Acidocellaceae</taxon>
        <taxon>Acidisoma</taxon>
    </lineage>
</organism>
<dbReference type="AlphaFoldDB" id="A0A963Z197"/>
<comment type="similarity">
    <text evidence="1">Belongs to the ComF/GntX family.</text>
</comment>
<feature type="domain" description="Double zinc ribbon" evidence="4">
    <location>
        <begin position="19"/>
        <end position="79"/>
    </location>
</feature>
<dbReference type="InterPro" id="IPR029057">
    <property type="entry name" value="PRTase-like"/>
</dbReference>
<name>A0A963Z197_9PROT</name>
<feature type="compositionally biased region" description="Basic and acidic residues" evidence="2">
    <location>
        <begin position="251"/>
        <end position="271"/>
    </location>
</feature>
<dbReference type="PANTHER" id="PTHR47505:SF1">
    <property type="entry name" value="DNA UTILIZATION PROTEIN YHGH"/>
    <property type="match status" value="1"/>
</dbReference>
<keyword evidence="6" id="KW-1185">Reference proteome</keyword>
<evidence type="ECO:0000313" key="6">
    <source>
        <dbReference type="Proteomes" id="UP000721844"/>
    </source>
</evidence>
<dbReference type="CDD" id="cd06223">
    <property type="entry name" value="PRTases_typeI"/>
    <property type="match status" value="1"/>
</dbReference>
<feature type="domain" description="Phosphoribosyltransferase" evidence="3">
    <location>
        <begin position="155"/>
        <end position="258"/>
    </location>
</feature>
<dbReference type="InterPro" id="IPR051910">
    <property type="entry name" value="ComF/GntX_DNA_util-trans"/>
</dbReference>
<proteinExistence type="inferred from homology"/>
<evidence type="ECO:0000313" key="5">
    <source>
        <dbReference type="EMBL" id="MCB8880870.1"/>
    </source>
</evidence>
<dbReference type="PANTHER" id="PTHR47505">
    <property type="entry name" value="DNA UTILIZATION PROTEIN YHGH"/>
    <property type="match status" value="1"/>
</dbReference>
<reference evidence="5 6" key="1">
    <citation type="journal article" date="2021" name="Microorganisms">
        <title>Acidisoma silvae sp. nov. and Acidisomacellulosilytica sp. nov., Two Acidophilic Bacteria Isolated from Decaying Wood, Hydrolyzing Cellulose and Producing Poly-3-hydroxybutyrate.</title>
        <authorList>
            <person name="Mieszkin S."/>
            <person name="Pouder E."/>
            <person name="Uroz S."/>
            <person name="Simon-Colin C."/>
            <person name="Alain K."/>
        </authorList>
    </citation>
    <scope>NUCLEOTIDE SEQUENCE [LARGE SCALE GENOMIC DNA]</scope>
    <source>
        <strain evidence="5 6">HW T5.17</strain>
    </source>
</reference>
<sequence>MRDLRRELGKSLRRATSLVLDGLMPPRCPACGSLVQGQTGLCAGCFAGLTFITAPYCLRCGLPFALSNAAGAANICPSCIARPPTFRHGRAAFLYDEAAQRLILPFKHADRTELAPLLGRLMARAAGPMLTDADIILPVPLHRRRLAARRYNQAALLARDVAKRAGKPCAVDALIRHRVTAPLGTLSAAARQRTLAGAFALRPAMIDRLRDRKILLVDDVMTSGATLNACAAILQAAGAGSVDVLVAARVPDPRQREDRQTGHALAEADRRGKSHPRTHGDEHGSD</sequence>
<gene>
    <name evidence="5" type="ORF">ACELLULO517_11545</name>
</gene>
<dbReference type="Proteomes" id="UP000721844">
    <property type="component" value="Unassembled WGS sequence"/>
</dbReference>
<dbReference type="Pfam" id="PF18912">
    <property type="entry name" value="DZR_2"/>
    <property type="match status" value="1"/>
</dbReference>
<dbReference type="EMBL" id="JAESVA010000003">
    <property type="protein sequence ID" value="MCB8880870.1"/>
    <property type="molecule type" value="Genomic_DNA"/>
</dbReference>
<accession>A0A963Z197</accession>
<evidence type="ECO:0000256" key="2">
    <source>
        <dbReference type="SAM" id="MobiDB-lite"/>
    </source>
</evidence>